<dbReference type="OrthoDB" id="7448591at2"/>
<evidence type="ECO:0000256" key="2">
    <source>
        <dbReference type="PROSITE-ProRule" id="PRU00110"/>
    </source>
</evidence>
<evidence type="ECO:0000259" key="3">
    <source>
        <dbReference type="PROSITE" id="PS50894"/>
    </source>
</evidence>
<accession>A0A2A2SGU5</accession>
<evidence type="ECO:0000313" key="5">
    <source>
        <dbReference type="Proteomes" id="UP000218151"/>
    </source>
</evidence>
<dbReference type="EMBL" id="NSLI01000003">
    <property type="protein sequence ID" value="PAX08251.1"/>
    <property type="molecule type" value="Genomic_DNA"/>
</dbReference>
<dbReference type="PROSITE" id="PS50894">
    <property type="entry name" value="HPT"/>
    <property type="match status" value="1"/>
</dbReference>
<dbReference type="Pfam" id="PF01627">
    <property type="entry name" value="Hpt"/>
    <property type="match status" value="1"/>
</dbReference>
<comment type="caution">
    <text evidence="4">The sequence shown here is derived from an EMBL/GenBank/DDBJ whole genome shotgun (WGS) entry which is preliminary data.</text>
</comment>
<feature type="domain" description="HPt" evidence="3">
    <location>
        <begin position="23"/>
        <end position="132"/>
    </location>
</feature>
<proteinExistence type="predicted"/>
<reference evidence="5" key="1">
    <citation type="submission" date="2017-09" db="EMBL/GenBank/DDBJ databases">
        <authorList>
            <person name="Feng G."/>
            <person name="Zhu H."/>
        </authorList>
    </citation>
    <scope>NUCLEOTIDE SEQUENCE [LARGE SCALE GENOMIC DNA]</scope>
    <source>
        <strain evidence="5">1PNM-20</strain>
    </source>
</reference>
<protein>
    <submittedName>
        <fullName evidence="4">Histidine phosphotransferase</fullName>
    </submittedName>
</protein>
<evidence type="ECO:0000256" key="1">
    <source>
        <dbReference type="ARBA" id="ARBA00023012"/>
    </source>
</evidence>
<name>A0A2A2SGU5_9SPHN</name>
<keyword evidence="5" id="KW-1185">Reference proteome</keyword>
<dbReference type="AlphaFoldDB" id="A0A2A2SGU5"/>
<dbReference type="CDD" id="cd00088">
    <property type="entry name" value="HPT"/>
    <property type="match status" value="1"/>
</dbReference>
<dbReference type="Proteomes" id="UP000218151">
    <property type="component" value="Unassembled WGS sequence"/>
</dbReference>
<gene>
    <name evidence="4" type="ORF">CKY28_11860</name>
</gene>
<dbReference type="GO" id="GO:0004672">
    <property type="term" value="F:protein kinase activity"/>
    <property type="evidence" value="ECO:0007669"/>
    <property type="project" value="UniProtKB-ARBA"/>
</dbReference>
<dbReference type="Gene3D" id="1.20.120.160">
    <property type="entry name" value="HPT domain"/>
    <property type="match status" value="1"/>
</dbReference>
<keyword evidence="4" id="KW-0808">Transferase</keyword>
<sequence length="145" mass="15842">MLVSFEGSTLVDWNAYAKARSELGAGFVRILGYFREDGVKSVAQIEGAMRAKSAAQLVIPAHTLKGESRQFGAEPLAALAEQIENIARDCVETRDTPDEALELVVKLRPLFNDTLQLLEREANPLAERRPAAGFGRRPTTFGRAG</sequence>
<keyword evidence="1" id="KW-0902">Two-component regulatory system</keyword>
<dbReference type="SUPFAM" id="SSF47226">
    <property type="entry name" value="Histidine-containing phosphotransfer domain, HPT domain"/>
    <property type="match status" value="1"/>
</dbReference>
<keyword evidence="2" id="KW-0597">Phosphoprotein</keyword>
<organism evidence="4 5">
    <name type="scientific">Sphingomonas lenta</name>
    <dbReference type="NCBI Taxonomy" id="1141887"/>
    <lineage>
        <taxon>Bacteria</taxon>
        <taxon>Pseudomonadati</taxon>
        <taxon>Pseudomonadota</taxon>
        <taxon>Alphaproteobacteria</taxon>
        <taxon>Sphingomonadales</taxon>
        <taxon>Sphingomonadaceae</taxon>
        <taxon>Sphingomonas</taxon>
    </lineage>
</organism>
<dbReference type="GO" id="GO:0000160">
    <property type="term" value="P:phosphorelay signal transduction system"/>
    <property type="evidence" value="ECO:0007669"/>
    <property type="project" value="UniProtKB-KW"/>
</dbReference>
<evidence type="ECO:0000313" key="4">
    <source>
        <dbReference type="EMBL" id="PAX08251.1"/>
    </source>
</evidence>
<feature type="modified residue" description="Phosphohistidine" evidence="2">
    <location>
        <position position="62"/>
    </location>
</feature>
<dbReference type="InterPro" id="IPR008207">
    <property type="entry name" value="Sig_transdc_His_kin_Hpt_dom"/>
</dbReference>
<dbReference type="InterPro" id="IPR036641">
    <property type="entry name" value="HPT_dom_sf"/>
</dbReference>